<sequence>MKTMFSLAMTALAVTNAQTNSSTKACSTVVDQTNPTFKAISSVVPLEFLSMLPKSWLGCIGSVNANTLVSDVMSAMVVEPTCLVAAPYLLPLLGDGKSKNSTNAGKNETNDDDDNHWSSYKSYIFNFPDSDVQKVCTPLTKSMACLKAGIVPAVFKQINTNPCCTAMVADIKAFTGEAPDMLVTSFVEKVSDVVCTIQTPGFNGTANQTCGYSWVKSFTQGISEASKESTAELIGRVDTALQIPNDQGCAAVNGNPFTSTTGASVSTLFVKPIVPGSCAKSADALLSWVRKFPALPNVTFGPIRALDLFEDKKCVKGSDIAAVIGVEYLFGNSNIKPSDFNSSCYHLSNGGFQTCSFADATAGQIVQNSTEATPATPKSAANSFAVSSMIATSAALIALMW</sequence>
<dbReference type="VEuPathDB" id="FungiDB:H310_05076"/>
<name>A0A3R6WKX8_9STRA</name>
<proteinExistence type="predicted"/>
<keyword evidence="1" id="KW-0732">Signal</keyword>
<protein>
    <recommendedName>
        <fullName evidence="4">Secreted protein</fullName>
    </recommendedName>
</protein>
<organism evidence="2 3">
    <name type="scientific">Aphanomyces invadans</name>
    <dbReference type="NCBI Taxonomy" id="157072"/>
    <lineage>
        <taxon>Eukaryota</taxon>
        <taxon>Sar</taxon>
        <taxon>Stramenopiles</taxon>
        <taxon>Oomycota</taxon>
        <taxon>Saprolegniomycetes</taxon>
        <taxon>Saprolegniales</taxon>
        <taxon>Verrucalvaceae</taxon>
        <taxon>Aphanomyces</taxon>
    </lineage>
</organism>
<accession>A0A3R6WKX8</accession>
<feature type="signal peptide" evidence="1">
    <location>
        <begin position="1"/>
        <end position="17"/>
    </location>
</feature>
<gene>
    <name evidence="2" type="ORF">DYB32_005488</name>
</gene>
<evidence type="ECO:0000313" key="2">
    <source>
        <dbReference type="EMBL" id="RHY29054.1"/>
    </source>
</evidence>
<dbReference type="Proteomes" id="UP000285060">
    <property type="component" value="Unassembled WGS sequence"/>
</dbReference>
<evidence type="ECO:0000256" key="1">
    <source>
        <dbReference type="SAM" id="SignalP"/>
    </source>
</evidence>
<evidence type="ECO:0000313" key="3">
    <source>
        <dbReference type="Proteomes" id="UP000285060"/>
    </source>
</evidence>
<feature type="chain" id="PRO_5018762260" description="Secreted protein" evidence="1">
    <location>
        <begin position="18"/>
        <end position="401"/>
    </location>
</feature>
<comment type="caution">
    <text evidence="2">The sequence shown here is derived from an EMBL/GenBank/DDBJ whole genome shotgun (WGS) entry which is preliminary data.</text>
</comment>
<evidence type="ECO:0008006" key="4">
    <source>
        <dbReference type="Google" id="ProtNLM"/>
    </source>
</evidence>
<reference evidence="2 3" key="1">
    <citation type="submission" date="2018-08" db="EMBL/GenBank/DDBJ databases">
        <title>Aphanomyces genome sequencing and annotation.</title>
        <authorList>
            <person name="Minardi D."/>
            <person name="Oidtmann B."/>
            <person name="Van Der Giezen M."/>
            <person name="Studholme D.J."/>
        </authorList>
    </citation>
    <scope>NUCLEOTIDE SEQUENCE [LARGE SCALE GENOMIC DNA]</scope>
    <source>
        <strain evidence="2 3">NJM0002</strain>
    </source>
</reference>
<dbReference type="AlphaFoldDB" id="A0A3R6WKX8"/>
<dbReference type="EMBL" id="QUSY01000488">
    <property type="protein sequence ID" value="RHY29054.1"/>
    <property type="molecule type" value="Genomic_DNA"/>
</dbReference>
<keyword evidence="3" id="KW-1185">Reference proteome</keyword>